<keyword evidence="2" id="KW-1185">Reference proteome</keyword>
<sequence>SDTFKFEEQCREDGILVKGDQMVLDVVLSTDGIEPLYFITPDDLTFQARCPLVVSKADSRSSGAVEKQYP</sequence>
<dbReference type="OrthoDB" id="5775605at2759"/>
<name>A0A2G9U2H6_TELCI</name>
<proteinExistence type="predicted"/>
<protein>
    <submittedName>
        <fullName evidence="1">Uncharacterized protein</fullName>
    </submittedName>
</protein>
<gene>
    <name evidence="1" type="ORF">TELCIR_14032</name>
</gene>
<reference evidence="1 2" key="1">
    <citation type="submission" date="2015-09" db="EMBL/GenBank/DDBJ databases">
        <title>Draft genome of the parasitic nematode Teladorsagia circumcincta isolate WARC Sus (inbred).</title>
        <authorList>
            <person name="Mitreva M."/>
        </authorList>
    </citation>
    <scope>NUCLEOTIDE SEQUENCE [LARGE SCALE GENOMIC DNA]</scope>
    <source>
        <strain evidence="1 2">S</strain>
    </source>
</reference>
<evidence type="ECO:0000313" key="2">
    <source>
        <dbReference type="Proteomes" id="UP000230423"/>
    </source>
</evidence>
<evidence type="ECO:0000313" key="1">
    <source>
        <dbReference type="EMBL" id="PIO64348.1"/>
    </source>
</evidence>
<accession>A0A2G9U2H6</accession>
<dbReference type="AlphaFoldDB" id="A0A2G9U2H6"/>
<organism evidence="1 2">
    <name type="scientific">Teladorsagia circumcincta</name>
    <name type="common">Brown stomach worm</name>
    <name type="synonym">Ostertagia circumcincta</name>
    <dbReference type="NCBI Taxonomy" id="45464"/>
    <lineage>
        <taxon>Eukaryota</taxon>
        <taxon>Metazoa</taxon>
        <taxon>Ecdysozoa</taxon>
        <taxon>Nematoda</taxon>
        <taxon>Chromadorea</taxon>
        <taxon>Rhabditida</taxon>
        <taxon>Rhabditina</taxon>
        <taxon>Rhabditomorpha</taxon>
        <taxon>Strongyloidea</taxon>
        <taxon>Trichostrongylidae</taxon>
        <taxon>Teladorsagia</taxon>
    </lineage>
</organism>
<dbReference type="Proteomes" id="UP000230423">
    <property type="component" value="Unassembled WGS sequence"/>
</dbReference>
<feature type="non-terminal residue" evidence="1">
    <location>
        <position position="1"/>
    </location>
</feature>
<dbReference type="EMBL" id="KZ349987">
    <property type="protein sequence ID" value="PIO64348.1"/>
    <property type="molecule type" value="Genomic_DNA"/>
</dbReference>